<dbReference type="AlphaFoldDB" id="A0A0F8XHY3"/>
<organism evidence="5">
    <name type="scientific">marine sediment metagenome</name>
    <dbReference type="NCBI Taxonomy" id="412755"/>
    <lineage>
        <taxon>unclassified sequences</taxon>
        <taxon>metagenomes</taxon>
        <taxon>ecological metagenomes</taxon>
    </lineage>
</organism>
<dbReference type="Gene3D" id="3.30.980.10">
    <property type="entry name" value="Threonyl-trna Synthetase, Chain A, domain 2"/>
    <property type="match status" value="1"/>
</dbReference>
<dbReference type="PANTHER" id="PTHR43462">
    <property type="entry name" value="ALANYL-TRNA EDITING PROTEIN"/>
    <property type="match status" value="1"/>
</dbReference>
<gene>
    <name evidence="5" type="ORF">LCGC14_2544280</name>
</gene>
<dbReference type="EMBL" id="LAZR01070375">
    <property type="protein sequence ID" value="KKK41754.1"/>
    <property type="molecule type" value="Genomic_DNA"/>
</dbReference>
<dbReference type="Pfam" id="PF07973">
    <property type="entry name" value="tRNA_SAD"/>
    <property type="match status" value="1"/>
</dbReference>
<reference evidence="5" key="1">
    <citation type="journal article" date="2015" name="Nature">
        <title>Complex archaea that bridge the gap between prokaryotes and eukaryotes.</title>
        <authorList>
            <person name="Spang A."/>
            <person name="Saw J.H."/>
            <person name="Jorgensen S.L."/>
            <person name="Zaremba-Niedzwiedzka K."/>
            <person name="Martijn J."/>
            <person name="Lind A.E."/>
            <person name="van Eijk R."/>
            <person name="Schleper C."/>
            <person name="Guy L."/>
            <person name="Ettema T.J."/>
        </authorList>
    </citation>
    <scope>NUCLEOTIDE SEQUENCE</scope>
</reference>
<proteinExistence type="predicted"/>
<comment type="caution">
    <text evidence="5">The sequence shown here is derived from an EMBL/GenBank/DDBJ whole genome shotgun (WGS) entry which is preliminary data.</text>
</comment>
<evidence type="ECO:0000259" key="4">
    <source>
        <dbReference type="SMART" id="SM00863"/>
    </source>
</evidence>
<feature type="non-terminal residue" evidence="5">
    <location>
        <position position="198"/>
    </location>
</feature>
<dbReference type="GO" id="GO:0043039">
    <property type="term" value="P:tRNA aminoacylation"/>
    <property type="evidence" value="ECO:0007669"/>
    <property type="project" value="InterPro"/>
</dbReference>
<accession>A0A0F8XHY3</accession>
<dbReference type="InterPro" id="IPR018163">
    <property type="entry name" value="Thr/Ala-tRNA-synth_IIc_edit"/>
</dbReference>
<evidence type="ECO:0000256" key="2">
    <source>
        <dbReference type="ARBA" id="ARBA00022723"/>
    </source>
</evidence>
<dbReference type="GO" id="GO:0046872">
    <property type="term" value="F:metal ion binding"/>
    <property type="evidence" value="ECO:0007669"/>
    <property type="project" value="UniProtKB-KW"/>
</dbReference>
<dbReference type="PANTHER" id="PTHR43462:SF1">
    <property type="entry name" value="ALANYL-TRNA EDITING PROTEIN AARSD1"/>
    <property type="match status" value="1"/>
</dbReference>
<dbReference type="GO" id="GO:0005524">
    <property type="term" value="F:ATP binding"/>
    <property type="evidence" value="ECO:0007669"/>
    <property type="project" value="InterPro"/>
</dbReference>
<dbReference type="InterPro" id="IPR012947">
    <property type="entry name" value="tRNA_SAD"/>
</dbReference>
<keyword evidence="3" id="KW-0862">Zinc</keyword>
<evidence type="ECO:0000256" key="3">
    <source>
        <dbReference type="ARBA" id="ARBA00022833"/>
    </source>
</evidence>
<evidence type="ECO:0000256" key="1">
    <source>
        <dbReference type="ARBA" id="ARBA00001947"/>
    </source>
</evidence>
<evidence type="ECO:0000313" key="5">
    <source>
        <dbReference type="EMBL" id="KKK41754.1"/>
    </source>
</evidence>
<protein>
    <recommendedName>
        <fullName evidence="4">Threonyl/alanyl tRNA synthetase SAD domain-containing protein</fullName>
    </recommendedName>
</protein>
<feature type="domain" description="Threonyl/alanyl tRNA synthetase SAD" evidence="4">
    <location>
        <begin position="151"/>
        <end position="194"/>
    </location>
</feature>
<dbReference type="InterPro" id="IPR051335">
    <property type="entry name" value="Alanyl-tRNA_Editing_Enzymes"/>
</dbReference>
<dbReference type="GO" id="GO:0004812">
    <property type="term" value="F:aminoacyl-tRNA ligase activity"/>
    <property type="evidence" value="ECO:0007669"/>
    <property type="project" value="InterPro"/>
</dbReference>
<dbReference type="GO" id="GO:0002161">
    <property type="term" value="F:aminoacyl-tRNA deacylase activity"/>
    <property type="evidence" value="ECO:0007669"/>
    <property type="project" value="UniProtKB-ARBA"/>
</dbReference>
<comment type="cofactor">
    <cofactor evidence="1">
        <name>Zn(2+)</name>
        <dbReference type="ChEBI" id="CHEBI:29105"/>
    </cofactor>
</comment>
<name>A0A0F8XHY3_9ZZZZ</name>
<dbReference type="SUPFAM" id="SSF55186">
    <property type="entry name" value="ThrRS/AlaRS common domain"/>
    <property type="match status" value="1"/>
</dbReference>
<dbReference type="SMART" id="SM00863">
    <property type="entry name" value="tRNA_SAD"/>
    <property type="match status" value="1"/>
</dbReference>
<sequence>MMMQGLNRTIITWKTLTVESETCNHQPVYFGVVNLNIDVRTIGSVDVWRCGVCKKIFCEEKQLGIEAITEIVGMPPIYENENLIAQRFLDIVDHMGTMSKTDKDYITDSKVNEIIEKNLFVSVKFLSREEAMKLPKISKLAKGISDSLEIIRIVSIGDFDIQADGGTHVHSTSEIGKVEFIRCDNKGKNNRRIYYKLS</sequence>
<keyword evidence="2" id="KW-0479">Metal-binding</keyword>